<evidence type="ECO:0000313" key="3">
    <source>
        <dbReference type="Proteomes" id="UP000509367"/>
    </source>
</evidence>
<protein>
    <submittedName>
        <fullName evidence="2">Class I SAM-dependent methyltransferase</fullName>
    </submittedName>
</protein>
<proteinExistence type="predicted"/>
<dbReference type="Proteomes" id="UP000509367">
    <property type="component" value="Chromosome"/>
</dbReference>
<dbReference type="Pfam" id="PF13649">
    <property type="entry name" value="Methyltransf_25"/>
    <property type="match status" value="1"/>
</dbReference>
<gene>
    <name evidence="2" type="ORF">HTY61_02285</name>
</gene>
<accession>A0A6N1VCS7</accession>
<keyword evidence="3" id="KW-1185">Reference proteome</keyword>
<dbReference type="PANTHER" id="PTHR43591">
    <property type="entry name" value="METHYLTRANSFERASE"/>
    <property type="match status" value="1"/>
</dbReference>
<organism evidence="2 3">
    <name type="scientific">Oricola thermophila</name>
    <dbReference type="NCBI Taxonomy" id="2742145"/>
    <lineage>
        <taxon>Bacteria</taxon>
        <taxon>Pseudomonadati</taxon>
        <taxon>Pseudomonadota</taxon>
        <taxon>Alphaproteobacteria</taxon>
        <taxon>Hyphomicrobiales</taxon>
        <taxon>Ahrensiaceae</taxon>
        <taxon>Oricola</taxon>
    </lineage>
</organism>
<keyword evidence="2" id="KW-0808">Transferase</keyword>
<keyword evidence="2" id="KW-0489">Methyltransferase</keyword>
<dbReference type="AlphaFoldDB" id="A0A6N1VCS7"/>
<name>A0A6N1VCS7_9HYPH</name>
<dbReference type="Gene3D" id="3.40.50.150">
    <property type="entry name" value="Vaccinia Virus protein VP39"/>
    <property type="match status" value="1"/>
</dbReference>
<evidence type="ECO:0000313" key="2">
    <source>
        <dbReference type="EMBL" id="QKV17375.1"/>
    </source>
</evidence>
<dbReference type="KEGG" id="orm:HTY61_02285"/>
<reference evidence="2 3" key="1">
    <citation type="submission" date="2020-06" db="EMBL/GenBank/DDBJ databases">
        <title>Oricola thermophila sp. nov. isolated from a tidal sediments.</title>
        <authorList>
            <person name="Kwon K.K."/>
            <person name="Yang S.-H."/>
            <person name="Park M.-J."/>
        </authorList>
    </citation>
    <scope>NUCLEOTIDE SEQUENCE [LARGE SCALE GENOMIC DNA]</scope>
    <source>
        <strain evidence="2 3">MEBiC13590</strain>
    </source>
</reference>
<dbReference type="InterPro" id="IPR041698">
    <property type="entry name" value="Methyltransf_25"/>
</dbReference>
<dbReference type="GO" id="GO:0008168">
    <property type="term" value="F:methyltransferase activity"/>
    <property type="evidence" value="ECO:0007669"/>
    <property type="project" value="UniProtKB-KW"/>
</dbReference>
<dbReference type="GO" id="GO:0032259">
    <property type="term" value="P:methylation"/>
    <property type="evidence" value="ECO:0007669"/>
    <property type="project" value="UniProtKB-KW"/>
</dbReference>
<dbReference type="CDD" id="cd02440">
    <property type="entry name" value="AdoMet_MTases"/>
    <property type="match status" value="1"/>
</dbReference>
<dbReference type="InterPro" id="IPR029063">
    <property type="entry name" value="SAM-dependent_MTases_sf"/>
</dbReference>
<evidence type="ECO:0000259" key="1">
    <source>
        <dbReference type="Pfam" id="PF13649"/>
    </source>
</evidence>
<sequence>MARVTEQDSEAHGRLMDAIYRNQRHVYDLTRKYYLLGRDRLIADLAAGEGTTILEAACGTGRNLIVAARRYPKSSLYGFDISSEMLKQASRNIDRAGLSDRIVLAQADATGFDPQALFGVASFDRIFLSYAVSMIPPWRAAIAEAARHLADDGALHVVDFGQQERLPGWFRAGLQGWLAKFHVEPRKELERGMAEAAQDAGATLRFESLCRDYARYGVIRR</sequence>
<dbReference type="EMBL" id="CP054836">
    <property type="protein sequence ID" value="QKV17375.1"/>
    <property type="molecule type" value="Genomic_DNA"/>
</dbReference>
<feature type="domain" description="Methyltransferase" evidence="1">
    <location>
        <begin position="53"/>
        <end position="153"/>
    </location>
</feature>
<dbReference type="RefSeq" id="WP_175275271.1">
    <property type="nucleotide sequence ID" value="NZ_CP054836.1"/>
</dbReference>
<dbReference type="SUPFAM" id="SSF53335">
    <property type="entry name" value="S-adenosyl-L-methionine-dependent methyltransferases"/>
    <property type="match status" value="1"/>
</dbReference>